<organism evidence="1 2">
    <name type="scientific">Pelagibaculum spongiae</name>
    <dbReference type="NCBI Taxonomy" id="2080658"/>
    <lineage>
        <taxon>Bacteria</taxon>
        <taxon>Pseudomonadati</taxon>
        <taxon>Pseudomonadota</taxon>
        <taxon>Gammaproteobacteria</taxon>
        <taxon>Oceanospirillales</taxon>
        <taxon>Pelagibaculum</taxon>
    </lineage>
</organism>
<reference evidence="1 2" key="1">
    <citation type="submission" date="2018-04" db="EMBL/GenBank/DDBJ databases">
        <title>Thalassorhabdus spongiae gen. nov., sp. nov., isolated from a marine sponge in South-West Iceland.</title>
        <authorList>
            <person name="Knobloch S."/>
            <person name="Daussin A."/>
            <person name="Johannsson R."/>
            <person name="Marteinsson V.T."/>
        </authorList>
    </citation>
    <scope>NUCLEOTIDE SEQUENCE [LARGE SCALE GENOMIC DNA]</scope>
    <source>
        <strain evidence="1 2">Hp12</strain>
    </source>
</reference>
<dbReference type="RefSeq" id="WP_116685192.1">
    <property type="nucleotide sequence ID" value="NZ_CAWNYD010000001.1"/>
</dbReference>
<dbReference type="Proteomes" id="UP000244906">
    <property type="component" value="Unassembled WGS sequence"/>
</dbReference>
<dbReference type="AlphaFoldDB" id="A0A2V1GZJ4"/>
<proteinExistence type="predicted"/>
<keyword evidence="2" id="KW-1185">Reference proteome</keyword>
<evidence type="ECO:0000313" key="2">
    <source>
        <dbReference type="Proteomes" id="UP000244906"/>
    </source>
</evidence>
<gene>
    <name evidence="1" type="ORF">DC094_00755</name>
</gene>
<comment type="caution">
    <text evidence="1">The sequence shown here is derived from an EMBL/GenBank/DDBJ whole genome shotgun (WGS) entry which is preliminary data.</text>
</comment>
<accession>A0A2V1GZJ4</accession>
<protein>
    <submittedName>
        <fullName evidence="1">Uncharacterized protein</fullName>
    </submittedName>
</protein>
<sequence>MNIESMEIHANRLHKGTMAILEKLTGMPEDKIPYLPIIACSKGKTRCFTPSATQGGSNPEYIASYIINGAFSLEIKMKYLHALETGHEIKGHKLLELFSALTDETKQFIRDDMSRITKQSQQYKELSQQLRQHVKKFEWDVHKLL</sequence>
<name>A0A2V1GZJ4_9GAMM</name>
<dbReference type="OrthoDB" id="2087567at2"/>
<dbReference type="EMBL" id="QDDL01000001">
    <property type="protein sequence ID" value="PVZ71603.1"/>
    <property type="molecule type" value="Genomic_DNA"/>
</dbReference>
<evidence type="ECO:0000313" key="1">
    <source>
        <dbReference type="EMBL" id="PVZ71603.1"/>
    </source>
</evidence>